<organism evidence="1 2">
    <name type="scientific">Portunus trituberculatus</name>
    <name type="common">Swimming crab</name>
    <name type="synonym">Neptunus trituberculatus</name>
    <dbReference type="NCBI Taxonomy" id="210409"/>
    <lineage>
        <taxon>Eukaryota</taxon>
        <taxon>Metazoa</taxon>
        <taxon>Ecdysozoa</taxon>
        <taxon>Arthropoda</taxon>
        <taxon>Crustacea</taxon>
        <taxon>Multicrustacea</taxon>
        <taxon>Malacostraca</taxon>
        <taxon>Eumalacostraca</taxon>
        <taxon>Eucarida</taxon>
        <taxon>Decapoda</taxon>
        <taxon>Pleocyemata</taxon>
        <taxon>Brachyura</taxon>
        <taxon>Eubrachyura</taxon>
        <taxon>Portunoidea</taxon>
        <taxon>Portunidae</taxon>
        <taxon>Portuninae</taxon>
        <taxon>Portunus</taxon>
    </lineage>
</organism>
<dbReference type="EMBL" id="VSRR010010804">
    <property type="protein sequence ID" value="MPC52344.1"/>
    <property type="molecule type" value="Genomic_DNA"/>
</dbReference>
<gene>
    <name evidence="1" type="ORF">E2C01_046209</name>
</gene>
<proteinExistence type="predicted"/>
<evidence type="ECO:0000313" key="2">
    <source>
        <dbReference type="Proteomes" id="UP000324222"/>
    </source>
</evidence>
<evidence type="ECO:0000313" key="1">
    <source>
        <dbReference type="EMBL" id="MPC52344.1"/>
    </source>
</evidence>
<dbReference type="AlphaFoldDB" id="A0A5B7G707"/>
<dbReference type="Proteomes" id="UP000324222">
    <property type="component" value="Unassembled WGS sequence"/>
</dbReference>
<name>A0A5B7G707_PORTR</name>
<comment type="caution">
    <text evidence="1">The sequence shown here is derived from an EMBL/GenBank/DDBJ whole genome shotgun (WGS) entry which is preliminary data.</text>
</comment>
<accession>A0A5B7G707</accession>
<sequence length="74" mass="7997">MFSRQTWVTMKLNAAEDEGYSRRKCVEEQVVVAGAVEQFGSKLLEAGGVVVSDGGVSAEAGAWYSGRRGTKQRN</sequence>
<protein>
    <submittedName>
        <fullName evidence="1">Uncharacterized protein</fullName>
    </submittedName>
</protein>
<reference evidence="1 2" key="1">
    <citation type="submission" date="2019-05" db="EMBL/GenBank/DDBJ databases">
        <title>Another draft genome of Portunus trituberculatus and its Hox gene families provides insights of decapod evolution.</title>
        <authorList>
            <person name="Jeong J.-H."/>
            <person name="Song I."/>
            <person name="Kim S."/>
            <person name="Choi T."/>
            <person name="Kim D."/>
            <person name="Ryu S."/>
            <person name="Kim W."/>
        </authorList>
    </citation>
    <scope>NUCLEOTIDE SEQUENCE [LARGE SCALE GENOMIC DNA]</scope>
    <source>
        <tissue evidence="1">Muscle</tissue>
    </source>
</reference>
<keyword evidence="2" id="KW-1185">Reference proteome</keyword>